<dbReference type="Pfam" id="PF08327">
    <property type="entry name" value="AHSA1"/>
    <property type="match status" value="1"/>
</dbReference>
<feature type="domain" description="Activator of Hsp90 ATPase homologue 1/2-like C-terminal" evidence="2">
    <location>
        <begin position="35"/>
        <end position="168"/>
    </location>
</feature>
<evidence type="ECO:0000256" key="1">
    <source>
        <dbReference type="ARBA" id="ARBA00006817"/>
    </source>
</evidence>
<dbReference type="CDD" id="cd08900">
    <property type="entry name" value="SRPBCC_CalC_Aha1-like_7"/>
    <property type="match status" value="1"/>
</dbReference>
<dbReference type="Gene3D" id="3.30.530.20">
    <property type="match status" value="1"/>
</dbReference>
<dbReference type="InterPro" id="IPR023393">
    <property type="entry name" value="START-like_dom_sf"/>
</dbReference>
<protein>
    <submittedName>
        <fullName evidence="3">Uncharacterized protein YndB with AHSA1/START domain</fullName>
    </submittedName>
</protein>
<dbReference type="InterPro" id="IPR013538">
    <property type="entry name" value="ASHA1/2-like_C"/>
</dbReference>
<keyword evidence="4" id="KW-1185">Reference proteome</keyword>
<dbReference type="Proteomes" id="UP001223743">
    <property type="component" value="Unassembled WGS sequence"/>
</dbReference>
<name>A0ABU0M7W9_9HYPH</name>
<dbReference type="EMBL" id="JAUSWJ010000001">
    <property type="protein sequence ID" value="MDQ0517060.1"/>
    <property type="molecule type" value="Genomic_DNA"/>
</dbReference>
<organism evidence="3 4">
    <name type="scientific">Kaistia geumhonensis</name>
    <dbReference type="NCBI Taxonomy" id="410839"/>
    <lineage>
        <taxon>Bacteria</taxon>
        <taxon>Pseudomonadati</taxon>
        <taxon>Pseudomonadota</taxon>
        <taxon>Alphaproteobacteria</taxon>
        <taxon>Hyphomicrobiales</taxon>
        <taxon>Kaistiaceae</taxon>
        <taxon>Kaistia</taxon>
    </lineage>
</organism>
<proteinExistence type="inferred from homology"/>
<gene>
    <name evidence="3" type="ORF">QO015_002673</name>
</gene>
<comment type="similarity">
    <text evidence="1">Belongs to the AHA1 family.</text>
</comment>
<sequence length="174" mass="19029">MPGATRTDTPPISGTAGRTARSVVHASFTITRLFDASPARVFAAFADPAMKDLWFFGPPEWGPPERTSDFRIGGIETSRTGPRGGPAHAFRAVYQDIVPDERIVYSYEMHLGDRRISVSLATIELFAEGRGTRLKLTEQGAFLDGHDDVVSREHGTRALMEQLAASLEGKEQTP</sequence>
<dbReference type="RefSeq" id="WP_266278777.1">
    <property type="nucleotide sequence ID" value="NZ_JAPKNF010000001.1"/>
</dbReference>
<dbReference type="SUPFAM" id="SSF55961">
    <property type="entry name" value="Bet v1-like"/>
    <property type="match status" value="1"/>
</dbReference>
<evidence type="ECO:0000259" key="2">
    <source>
        <dbReference type="Pfam" id="PF08327"/>
    </source>
</evidence>
<evidence type="ECO:0000313" key="3">
    <source>
        <dbReference type="EMBL" id="MDQ0517060.1"/>
    </source>
</evidence>
<comment type="caution">
    <text evidence="3">The sequence shown here is derived from an EMBL/GenBank/DDBJ whole genome shotgun (WGS) entry which is preliminary data.</text>
</comment>
<accession>A0ABU0M7W9</accession>
<reference evidence="3 4" key="1">
    <citation type="submission" date="2023-07" db="EMBL/GenBank/DDBJ databases">
        <title>Genomic Encyclopedia of Type Strains, Phase IV (KMG-IV): sequencing the most valuable type-strain genomes for metagenomic binning, comparative biology and taxonomic classification.</title>
        <authorList>
            <person name="Goeker M."/>
        </authorList>
    </citation>
    <scope>NUCLEOTIDE SEQUENCE [LARGE SCALE GENOMIC DNA]</scope>
    <source>
        <strain evidence="3 4">B1-1</strain>
    </source>
</reference>
<evidence type="ECO:0000313" key="4">
    <source>
        <dbReference type="Proteomes" id="UP001223743"/>
    </source>
</evidence>